<keyword evidence="1" id="KW-1133">Transmembrane helix</keyword>
<reference evidence="2 3" key="1">
    <citation type="submission" date="2013-07" db="EMBL/GenBank/DDBJ databases">
        <title>Comparative Genomic and Metabolomic Analysis of Twelve Strains of Pseudoalteromonas luteoviolacea.</title>
        <authorList>
            <person name="Vynne N.G."/>
            <person name="Mansson M."/>
            <person name="Gram L."/>
        </authorList>
    </citation>
    <scope>NUCLEOTIDE SEQUENCE [LARGE SCALE GENOMIC DNA]</scope>
    <source>
        <strain evidence="2 3">DSM 6061</strain>
    </source>
</reference>
<dbReference type="PATRIC" id="fig|1365250.3.peg.1993"/>
<protein>
    <submittedName>
        <fullName evidence="2">Uncharacterized protein</fullName>
    </submittedName>
</protein>
<sequence>MSASILEVYSHVFSRLKSVEILDKEVKGKLNLTEELASNLMALEKEGLTSGAYNFTKRGKSAGTATLGELKPGHYIDDVEFEIDLSGFHETGTLFVCRDWNEFLSYSNVMESPKNQVFFTSTGELLSASSKITKFENYHSMVEAYQFIKSLANSTEGGNDTIIYERPLKFDFTLTEADLEHPVNIDALKKLQKKDLHTEAIHCLICQELVSFLKDKDVKKRFSYLVQNMDSLTSNILLSYQSYVENYTFDKVRKEYLEKRTEYISKVHDTFDSVATKLLSLPAGVWFATSEIEVIPVKTGLESFEFVKNVAVLCTMVLAVILLTINLLGQFSSLRAIRGEYTEVFKSLEHSFEEEKQNIKEALAGIESARTQVCIKLGFSIFASISLLALAIWIFCKAYPW</sequence>
<dbReference type="AlphaFoldDB" id="A0A166X9B6"/>
<accession>A0A166X9B6</accession>
<feature type="transmembrane region" description="Helical" evidence="1">
    <location>
        <begin position="373"/>
        <end position="395"/>
    </location>
</feature>
<evidence type="ECO:0000313" key="2">
    <source>
        <dbReference type="EMBL" id="KZN39830.1"/>
    </source>
</evidence>
<name>A0A166X9B6_9GAMM</name>
<gene>
    <name evidence="2" type="ORF">N475_13815</name>
</gene>
<proteinExistence type="predicted"/>
<keyword evidence="1" id="KW-0472">Membrane</keyword>
<dbReference type="RefSeq" id="WP_063365134.1">
    <property type="nucleotide sequence ID" value="NZ_AQHB01000023.1"/>
</dbReference>
<comment type="caution">
    <text evidence="2">The sequence shown here is derived from an EMBL/GenBank/DDBJ whole genome shotgun (WGS) entry which is preliminary data.</text>
</comment>
<evidence type="ECO:0000256" key="1">
    <source>
        <dbReference type="SAM" id="Phobius"/>
    </source>
</evidence>
<evidence type="ECO:0000313" key="3">
    <source>
        <dbReference type="Proteomes" id="UP000076643"/>
    </source>
</evidence>
<keyword evidence="1" id="KW-0812">Transmembrane</keyword>
<feature type="transmembrane region" description="Helical" evidence="1">
    <location>
        <begin position="310"/>
        <end position="328"/>
    </location>
</feature>
<organism evidence="2 3">
    <name type="scientific">Pseudoalteromonas luteoviolacea DSM 6061</name>
    <dbReference type="NCBI Taxonomy" id="1365250"/>
    <lineage>
        <taxon>Bacteria</taxon>
        <taxon>Pseudomonadati</taxon>
        <taxon>Pseudomonadota</taxon>
        <taxon>Gammaproteobacteria</taxon>
        <taxon>Alteromonadales</taxon>
        <taxon>Pseudoalteromonadaceae</taxon>
        <taxon>Pseudoalteromonas</taxon>
    </lineage>
</organism>
<dbReference type="Proteomes" id="UP000076643">
    <property type="component" value="Unassembled WGS sequence"/>
</dbReference>
<dbReference type="EMBL" id="AUYB01000098">
    <property type="protein sequence ID" value="KZN39830.1"/>
    <property type="molecule type" value="Genomic_DNA"/>
</dbReference>
<keyword evidence="3" id="KW-1185">Reference proteome</keyword>